<dbReference type="STRING" id="71717.A0A4Y7RLD7"/>
<evidence type="ECO:0000313" key="3">
    <source>
        <dbReference type="Proteomes" id="UP000298030"/>
    </source>
</evidence>
<gene>
    <name evidence="2" type="ORF">FA13DRAFT_1749186</name>
</gene>
<dbReference type="AlphaFoldDB" id="A0A4Y7RLD7"/>
<comment type="caution">
    <text evidence="2">The sequence shown here is derived from an EMBL/GenBank/DDBJ whole genome shotgun (WGS) entry which is preliminary data.</text>
</comment>
<feature type="region of interest" description="Disordered" evidence="1">
    <location>
        <begin position="46"/>
        <end position="108"/>
    </location>
</feature>
<keyword evidence="3" id="KW-1185">Reference proteome</keyword>
<protein>
    <submittedName>
        <fullName evidence="2">Uncharacterized protein</fullName>
    </submittedName>
</protein>
<name>A0A4Y7RLD7_COPMI</name>
<feature type="compositionally biased region" description="Basic and acidic residues" evidence="1">
    <location>
        <begin position="80"/>
        <end position="99"/>
    </location>
</feature>
<dbReference type="EMBL" id="QPFP01000489">
    <property type="protein sequence ID" value="TEB09808.1"/>
    <property type="molecule type" value="Genomic_DNA"/>
</dbReference>
<evidence type="ECO:0000256" key="1">
    <source>
        <dbReference type="SAM" id="MobiDB-lite"/>
    </source>
</evidence>
<feature type="compositionally biased region" description="Basic and acidic residues" evidence="1">
    <location>
        <begin position="46"/>
        <end position="73"/>
    </location>
</feature>
<proteinExistence type="predicted"/>
<accession>A0A4Y7RLD7</accession>
<reference evidence="2 3" key="1">
    <citation type="journal article" date="2019" name="Nat. Ecol. Evol.">
        <title>Megaphylogeny resolves global patterns of mushroom evolution.</title>
        <authorList>
            <person name="Varga T."/>
            <person name="Krizsan K."/>
            <person name="Foldi C."/>
            <person name="Dima B."/>
            <person name="Sanchez-Garcia M."/>
            <person name="Sanchez-Ramirez S."/>
            <person name="Szollosi G.J."/>
            <person name="Szarkandi J.G."/>
            <person name="Papp V."/>
            <person name="Albert L."/>
            <person name="Andreopoulos W."/>
            <person name="Angelini C."/>
            <person name="Antonin V."/>
            <person name="Barry K.W."/>
            <person name="Bougher N.L."/>
            <person name="Buchanan P."/>
            <person name="Buyck B."/>
            <person name="Bense V."/>
            <person name="Catcheside P."/>
            <person name="Chovatia M."/>
            <person name="Cooper J."/>
            <person name="Damon W."/>
            <person name="Desjardin D."/>
            <person name="Finy P."/>
            <person name="Geml J."/>
            <person name="Haridas S."/>
            <person name="Hughes K."/>
            <person name="Justo A."/>
            <person name="Karasinski D."/>
            <person name="Kautmanova I."/>
            <person name="Kiss B."/>
            <person name="Kocsube S."/>
            <person name="Kotiranta H."/>
            <person name="LaButti K.M."/>
            <person name="Lechner B.E."/>
            <person name="Liimatainen K."/>
            <person name="Lipzen A."/>
            <person name="Lukacs Z."/>
            <person name="Mihaltcheva S."/>
            <person name="Morgado L.N."/>
            <person name="Niskanen T."/>
            <person name="Noordeloos M.E."/>
            <person name="Ohm R.A."/>
            <person name="Ortiz-Santana B."/>
            <person name="Ovrebo C."/>
            <person name="Racz N."/>
            <person name="Riley R."/>
            <person name="Savchenko A."/>
            <person name="Shiryaev A."/>
            <person name="Soop K."/>
            <person name="Spirin V."/>
            <person name="Szebenyi C."/>
            <person name="Tomsovsky M."/>
            <person name="Tulloss R.E."/>
            <person name="Uehling J."/>
            <person name="Grigoriev I.V."/>
            <person name="Vagvolgyi C."/>
            <person name="Papp T."/>
            <person name="Martin F.M."/>
            <person name="Miettinen O."/>
            <person name="Hibbett D.S."/>
            <person name="Nagy L.G."/>
        </authorList>
    </citation>
    <scope>NUCLEOTIDE SEQUENCE [LARGE SCALE GENOMIC DNA]</scope>
    <source>
        <strain evidence="2 3">FP101781</strain>
    </source>
</reference>
<dbReference type="Proteomes" id="UP000298030">
    <property type="component" value="Unassembled WGS sequence"/>
</dbReference>
<sequence length="301" mass="34231">MPRITRDPTAEAMPDFESDAFSQLFTPLATAEKPLEDIIADAKSAWEEQHRRRVEQWEEQVRADKEAQEHEDAEKEAEIEEQRRAQEEAERLERAEKEKKRPKVRPIALERSIDTTPSVMNPSQYAVNKVRNLEPAEIWYWTVEGCEDAKNQDTSASSSAMTLAQGEHGLIFTPAAAHKPSPKVKADANLTYSQMMIGKAGLIQSMLKEPNWPSPHVNSFAGLFLVVDNHPLRRLPHGEDALVTYVAEARKEWHDALKSTDDTQEAFNISILNEERLNRIHTAILRNINIALLSRSVIMIH</sequence>
<evidence type="ECO:0000313" key="2">
    <source>
        <dbReference type="EMBL" id="TEB09808.1"/>
    </source>
</evidence>
<organism evidence="2 3">
    <name type="scientific">Coprinellus micaceus</name>
    <name type="common">Glistening ink-cap mushroom</name>
    <name type="synonym">Coprinus micaceus</name>
    <dbReference type="NCBI Taxonomy" id="71717"/>
    <lineage>
        <taxon>Eukaryota</taxon>
        <taxon>Fungi</taxon>
        <taxon>Dikarya</taxon>
        <taxon>Basidiomycota</taxon>
        <taxon>Agaricomycotina</taxon>
        <taxon>Agaricomycetes</taxon>
        <taxon>Agaricomycetidae</taxon>
        <taxon>Agaricales</taxon>
        <taxon>Agaricineae</taxon>
        <taxon>Psathyrellaceae</taxon>
        <taxon>Coprinellus</taxon>
    </lineage>
</organism>
<dbReference type="OrthoDB" id="2688210at2759"/>